<dbReference type="AlphaFoldDB" id="A0A8C4MFF5"/>
<dbReference type="GO" id="GO:0015020">
    <property type="term" value="F:glucuronosyltransferase activity"/>
    <property type="evidence" value="ECO:0007669"/>
    <property type="project" value="TreeGrafter"/>
</dbReference>
<dbReference type="PANTHER" id="PTHR48043:SF137">
    <property type="entry name" value="UDP-GLUCURONOSYLTRANSFERASE 2A3"/>
    <property type="match status" value="1"/>
</dbReference>
<dbReference type="Pfam" id="PF00201">
    <property type="entry name" value="UDPGT"/>
    <property type="match status" value="1"/>
</dbReference>
<keyword evidence="3" id="KW-0808">Transferase</keyword>
<keyword evidence="5" id="KW-1185">Reference proteome</keyword>
<keyword evidence="2" id="KW-0328">Glycosyltransferase</keyword>
<evidence type="ECO:0000256" key="3">
    <source>
        <dbReference type="ARBA" id="ARBA00022679"/>
    </source>
</evidence>
<reference evidence="4 5" key="1">
    <citation type="journal article" date="2020" name="Nat. Commun.">
        <title>Donkey genomes provide new insights into domestication and selection for coat color.</title>
        <authorList>
            <person name="Wang"/>
            <person name="C."/>
            <person name="Li"/>
            <person name="H."/>
            <person name="Guo"/>
            <person name="Y."/>
            <person name="Huang"/>
            <person name="J."/>
            <person name="Sun"/>
            <person name="Y."/>
            <person name="Min"/>
            <person name="J."/>
            <person name="Wang"/>
            <person name="J."/>
            <person name="Fang"/>
            <person name="X."/>
            <person name="Zhao"/>
            <person name="Z."/>
            <person name="Wang"/>
            <person name="S."/>
            <person name="Zhang"/>
            <person name="Y."/>
            <person name="Liu"/>
            <person name="Q."/>
            <person name="Jiang"/>
            <person name="Q."/>
            <person name="Wang"/>
            <person name="X."/>
            <person name="Guo"/>
            <person name="Y."/>
            <person name="Yang"/>
            <person name="C."/>
            <person name="Wang"/>
            <person name="Y."/>
            <person name="Tian"/>
            <person name="F."/>
            <person name="Zhuang"/>
            <person name="G."/>
            <person name="Fan"/>
            <person name="Y."/>
            <person name="Gao"/>
            <person name="Q."/>
            <person name="Li"/>
            <person name="Y."/>
            <person name="Ju"/>
            <person name="Z."/>
            <person name="Li"/>
            <person name="J."/>
            <person name="Li"/>
            <person name="R."/>
            <person name="Hou"/>
            <person name="M."/>
            <person name="Yang"/>
            <person name="G."/>
            <person name="Liu"/>
            <person name="G."/>
            <person name="Liu"/>
            <person name="W."/>
            <person name="Guo"/>
            <person name="J."/>
            <person name="Pan"/>
            <person name="S."/>
            <person name="Fan"/>
            <person name="G."/>
            <person name="Zhang"/>
            <person name="W."/>
            <person name="Zhang"/>
            <person name="R."/>
            <person name="Yu"/>
            <person name="J."/>
            <person name="Zhang"/>
            <person name="X."/>
            <person name="Yin"/>
            <person name="Q."/>
            <person name="Ji"/>
            <person name="C."/>
            <person name="Jin"/>
            <person name="Y."/>
            <person name="Yue"/>
            <person name="G."/>
            <person name="Liu"/>
            <person name="M."/>
            <person name="Xu"/>
            <person name="J."/>
            <person name="Liu"/>
            <person name="S."/>
            <person name="Jordana"/>
            <person name="J."/>
            <person name="Noce"/>
            <person name="A."/>
            <person name="Amills"/>
            <person name="M."/>
            <person name="Wu"/>
            <person name="D.D."/>
            <person name="Li"/>
            <person name="S."/>
            <person name="Zhou"/>
            <person name="X. and Zhong"/>
            <person name="J."/>
        </authorList>
    </citation>
    <scope>NUCLEOTIDE SEQUENCE [LARGE SCALE GENOMIC DNA]</scope>
</reference>
<evidence type="ECO:0000313" key="5">
    <source>
        <dbReference type="Proteomes" id="UP000694387"/>
    </source>
</evidence>
<reference evidence="4" key="2">
    <citation type="submission" date="2025-08" db="UniProtKB">
        <authorList>
            <consortium name="Ensembl"/>
        </authorList>
    </citation>
    <scope>IDENTIFICATION</scope>
</reference>
<proteinExistence type="inferred from homology"/>
<dbReference type="Ensembl" id="ENSEAST00005026742.2">
    <property type="protein sequence ID" value="ENSEASP00005024656.2"/>
    <property type="gene ID" value="ENSEASG00005016760.2"/>
</dbReference>
<evidence type="ECO:0000256" key="2">
    <source>
        <dbReference type="ARBA" id="ARBA00022676"/>
    </source>
</evidence>
<dbReference type="SUPFAM" id="SSF53756">
    <property type="entry name" value="UDP-Glycosyltransferase/glycogen phosphorylase"/>
    <property type="match status" value="1"/>
</dbReference>
<sequence>MFCQKLQETNSSVMIIDPVIPCGERVAELLAVPFVLTLRDSVGGMKEKHCGKLPAPSSYAPVHMLGLTDRMTFLERVKNTMLSVFFDFWIWDCDIHLWDQFYSEALGRPTTLCETLGKAEIWLIQTYWDFEFPLPYLPNFEFVGGLHANPPNLYRVDNN</sequence>
<dbReference type="InterPro" id="IPR050271">
    <property type="entry name" value="UDP-glycosyltransferase"/>
</dbReference>
<dbReference type="Proteomes" id="UP000694387">
    <property type="component" value="Chromosome 3"/>
</dbReference>
<dbReference type="GeneTree" id="ENSGT00940000162432"/>
<name>A0A8C4MFF5_EQUAS</name>
<evidence type="ECO:0000256" key="1">
    <source>
        <dbReference type="ARBA" id="ARBA00009995"/>
    </source>
</evidence>
<dbReference type="PANTHER" id="PTHR48043">
    <property type="entry name" value="EG:EG0003.4 PROTEIN-RELATED"/>
    <property type="match status" value="1"/>
</dbReference>
<organism evidence="4 5">
    <name type="scientific">Equus asinus</name>
    <name type="common">Donkey</name>
    <name type="synonym">Equus africanus asinus</name>
    <dbReference type="NCBI Taxonomy" id="9793"/>
    <lineage>
        <taxon>Eukaryota</taxon>
        <taxon>Metazoa</taxon>
        <taxon>Chordata</taxon>
        <taxon>Craniata</taxon>
        <taxon>Vertebrata</taxon>
        <taxon>Euteleostomi</taxon>
        <taxon>Mammalia</taxon>
        <taxon>Eutheria</taxon>
        <taxon>Laurasiatheria</taxon>
        <taxon>Perissodactyla</taxon>
        <taxon>Equidae</taxon>
        <taxon>Equus</taxon>
    </lineage>
</organism>
<evidence type="ECO:0000313" key="4">
    <source>
        <dbReference type="Ensembl" id="ENSEASP00005024656.2"/>
    </source>
</evidence>
<accession>A0A8C4MFF5</accession>
<reference evidence="4" key="3">
    <citation type="submission" date="2025-09" db="UniProtKB">
        <authorList>
            <consortium name="Ensembl"/>
        </authorList>
    </citation>
    <scope>IDENTIFICATION</scope>
</reference>
<dbReference type="InterPro" id="IPR002213">
    <property type="entry name" value="UDP_glucos_trans"/>
</dbReference>
<protein>
    <submittedName>
        <fullName evidence="4">Uncharacterized protein</fullName>
    </submittedName>
</protein>
<comment type="similarity">
    <text evidence="1">Belongs to the UDP-glycosyltransferase family.</text>
</comment>